<dbReference type="Gene3D" id="3.30.390.80">
    <property type="entry name" value="DNA repair protein Rad52/59/22"/>
    <property type="match status" value="1"/>
</dbReference>
<dbReference type="InterPro" id="IPR042525">
    <property type="entry name" value="Rad52_Rad59_Rad22_sf"/>
</dbReference>
<sequence length="180" mass="20039">MSEYKFVLNNTGHIHLPEIEDFLRSEDEEEIEDLTPLLKVASLWGQSKIGTLQARLEMLQTRSTNKSYELPNHRIMSLANEVFGFAGWSTSLSSLEVKEQVDHCQSSIPGDATEYNVTAWAKVLITLKDGTVLESSGKSNVQKFPDKGMAYRTAKMSAVTNAVKTGIMMLPVLAVENEEN</sequence>
<dbReference type="InterPro" id="IPR007232">
    <property type="entry name" value="Rad52_Rad59_Rad22"/>
</dbReference>
<dbReference type="PANTHER" id="PTHR12132:SF1">
    <property type="entry name" value="DNA REPAIR PROTEIN RAD52 HOMOLOG"/>
    <property type="match status" value="1"/>
</dbReference>
<dbReference type="GO" id="GO:0005634">
    <property type="term" value="C:nucleus"/>
    <property type="evidence" value="ECO:0007669"/>
    <property type="project" value="TreeGrafter"/>
</dbReference>
<evidence type="ECO:0000256" key="1">
    <source>
        <dbReference type="ARBA" id="ARBA00006638"/>
    </source>
</evidence>
<evidence type="ECO:0000256" key="5">
    <source>
        <dbReference type="ARBA" id="ARBA00037138"/>
    </source>
</evidence>
<dbReference type="HOGENOM" id="CLU_111192_0_0_1"/>
<name>G3BAD1_CANTC</name>
<evidence type="ECO:0000313" key="8">
    <source>
        <dbReference type="Proteomes" id="UP000000707"/>
    </source>
</evidence>
<evidence type="ECO:0000256" key="3">
    <source>
        <dbReference type="ARBA" id="ARBA00023172"/>
    </source>
</evidence>
<dbReference type="OrthoDB" id="206565at2759"/>
<keyword evidence="4" id="KW-0234">DNA repair</keyword>
<comment type="function">
    <text evidence="5">Involved in DNA double-strand break (DSB) repair and recombination. Promotes the annealing of complementary single-stranded DNA and by stimulation of the RAD51 recombinase.</text>
</comment>
<dbReference type="GO" id="GO:0000724">
    <property type="term" value="P:double-strand break repair via homologous recombination"/>
    <property type="evidence" value="ECO:0007669"/>
    <property type="project" value="TreeGrafter"/>
</dbReference>
<dbReference type="GO" id="GO:0006312">
    <property type="term" value="P:mitotic recombination"/>
    <property type="evidence" value="ECO:0007669"/>
    <property type="project" value="TreeGrafter"/>
</dbReference>
<comment type="similarity">
    <text evidence="1">Belongs to the RAD52 family.</text>
</comment>
<dbReference type="EMBL" id="GL996527">
    <property type="protein sequence ID" value="EGV62033.1"/>
    <property type="molecule type" value="Genomic_DNA"/>
</dbReference>
<dbReference type="GO" id="GO:0045002">
    <property type="term" value="P:double-strand break repair via single-strand annealing"/>
    <property type="evidence" value="ECO:0007669"/>
    <property type="project" value="TreeGrafter"/>
</dbReference>
<reference evidence="7 8" key="1">
    <citation type="journal article" date="2011" name="Proc. Natl. Acad. Sci. U.S.A.">
        <title>Comparative genomics of xylose-fermenting fungi for enhanced biofuel production.</title>
        <authorList>
            <person name="Wohlbach D.J."/>
            <person name="Kuo A."/>
            <person name="Sato T.K."/>
            <person name="Potts K.M."/>
            <person name="Salamov A.A."/>
            <person name="LaButti K.M."/>
            <person name="Sun H."/>
            <person name="Clum A."/>
            <person name="Pangilinan J.L."/>
            <person name="Lindquist E.A."/>
            <person name="Lucas S."/>
            <person name="Lapidus A."/>
            <person name="Jin M."/>
            <person name="Gunawan C."/>
            <person name="Balan V."/>
            <person name="Dale B.E."/>
            <person name="Jeffries T.W."/>
            <person name="Zinkel R."/>
            <person name="Barry K.W."/>
            <person name="Grigoriev I.V."/>
            <person name="Gasch A.P."/>
        </authorList>
    </citation>
    <scope>NUCLEOTIDE SEQUENCE [LARGE SCALE GENOMIC DNA]</scope>
    <source>
        <strain evidence="8">ATCC 10573 / BCRC 21748 / CBS 615 / JCM 9827 / NBRC 10315 / NRRL Y-1498 / VKM Y-70</strain>
    </source>
</reference>
<dbReference type="InterPro" id="IPR041247">
    <property type="entry name" value="Rad52_fam"/>
</dbReference>
<dbReference type="AlphaFoldDB" id="G3BAD1"/>
<keyword evidence="2" id="KW-0227">DNA damage</keyword>
<keyword evidence="8" id="KW-1185">Reference proteome</keyword>
<dbReference type="Pfam" id="PF04098">
    <property type="entry name" value="Rad52_Rad22"/>
    <property type="match status" value="1"/>
</dbReference>
<protein>
    <recommendedName>
        <fullName evidence="6">DNA repair and recombination protein RAD52</fullName>
    </recommendedName>
</protein>
<dbReference type="Proteomes" id="UP000000707">
    <property type="component" value="Unassembled WGS sequence"/>
</dbReference>
<gene>
    <name evidence="7" type="ORF">CANTEDRAFT_94913</name>
</gene>
<evidence type="ECO:0000256" key="4">
    <source>
        <dbReference type="ARBA" id="ARBA00023204"/>
    </source>
</evidence>
<dbReference type="SUPFAM" id="SSF54768">
    <property type="entry name" value="dsRNA-binding domain-like"/>
    <property type="match status" value="1"/>
</dbReference>
<evidence type="ECO:0000313" key="7">
    <source>
        <dbReference type="EMBL" id="EGV62033.1"/>
    </source>
</evidence>
<proteinExistence type="inferred from homology"/>
<accession>G3BAD1</accession>
<evidence type="ECO:0000256" key="2">
    <source>
        <dbReference type="ARBA" id="ARBA00022763"/>
    </source>
</evidence>
<evidence type="ECO:0000256" key="6">
    <source>
        <dbReference type="ARBA" id="ARBA00041062"/>
    </source>
</evidence>
<dbReference type="STRING" id="590646.G3BAD1"/>
<dbReference type="eggNOG" id="KOG4141">
    <property type="taxonomic scope" value="Eukaryota"/>
</dbReference>
<dbReference type="PANTHER" id="PTHR12132">
    <property type="entry name" value="DNA REPAIR AND RECOMBINATION PROTEIN RAD52, RAD59"/>
    <property type="match status" value="1"/>
</dbReference>
<organism evidence="8">
    <name type="scientific">Candida tenuis (strain ATCC 10573 / BCRC 21748 / CBS 615 / JCM 9827 / NBRC 10315 / NRRL Y-1498 / VKM Y-70)</name>
    <name type="common">Yeast</name>
    <name type="synonym">Yamadazyma tenuis</name>
    <dbReference type="NCBI Taxonomy" id="590646"/>
    <lineage>
        <taxon>Eukaryota</taxon>
        <taxon>Fungi</taxon>
        <taxon>Dikarya</taxon>
        <taxon>Ascomycota</taxon>
        <taxon>Saccharomycotina</taxon>
        <taxon>Pichiomycetes</taxon>
        <taxon>Debaryomycetaceae</taxon>
        <taxon>Yamadazyma</taxon>
    </lineage>
</organism>
<keyword evidence="3" id="KW-0233">DNA recombination</keyword>